<accession>A0A5S9QJ76</accession>
<protein>
    <submittedName>
        <fullName evidence="1">Uncharacterized protein</fullName>
    </submittedName>
</protein>
<keyword evidence="2" id="KW-1185">Reference proteome</keyword>
<dbReference type="Proteomes" id="UP000441399">
    <property type="component" value="Unassembled WGS sequence"/>
</dbReference>
<evidence type="ECO:0000313" key="1">
    <source>
        <dbReference type="EMBL" id="CAA0117653.1"/>
    </source>
</evidence>
<proteinExistence type="predicted"/>
<organism evidence="1 2">
    <name type="scientific">BD1-7 clade bacterium</name>
    <dbReference type="NCBI Taxonomy" id="2029982"/>
    <lineage>
        <taxon>Bacteria</taxon>
        <taxon>Pseudomonadati</taxon>
        <taxon>Pseudomonadota</taxon>
        <taxon>Gammaproteobacteria</taxon>
        <taxon>Cellvibrionales</taxon>
        <taxon>Spongiibacteraceae</taxon>
        <taxon>BD1-7 clade</taxon>
    </lineage>
</organism>
<dbReference type="OrthoDB" id="4704389at2"/>
<dbReference type="EMBL" id="CACSIO010000024">
    <property type="protein sequence ID" value="CAA0117653.1"/>
    <property type="molecule type" value="Genomic_DNA"/>
</dbReference>
<dbReference type="AlphaFoldDB" id="A0A5S9QJ76"/>
<sequence length="300" mass="34470">MDIYLDQNIWIDLAKIYHGKDERPEAVELLELVQSKITSKAVRFPLSSVHYIETATISNPGRRERLGQVMFDLSRGETMAYYRRIVIGELEKALSVHFDIAPREYELFGYGYSHAFPIDFPRGIPDTIRPLLERSCLTGEKVFGQGMGGHNSKEQDKKFNNHIKELYRVKTELPKSQWDDALYAMALMDIQDPLNEVLQFWNIDFSEFESLGKNVLSSILDDMPSRALEVHLHRLVLANDNYNPKITDLNDWGGFALGAMYCDHAIGEKHMVDMLTRKKFKSKANIHKNVFDLGTVLENA</sequence>
<name>A0A5S9QJ76_9GAMM</name>
<gene>
    <name evidence="1" type="ORF">OPDIPICF_04788</name>
</gene>
<evidence type="ECO:0000313" key="2">
    <source>
        <dbReference type="Proteomes" id="UP000441399"/>
    </source>
</evidence>
<reference evidence="1 2" key="1">
    <citation type="submission" date="2019-11" db="EMBL/GenBank/DDBJ databases">
        <authorList>
            <person name="Holert J."/>
        </authorList>
    </citation>
    <scope>NUCLEOTIDE SEQUENCE [LARGE SCALE GENOMIC DNA]</scope>
    <source>
        <strain evidence="1">SB11_3</strain>
    </source>
</reference>